<accession>A0A4P9YU50</accession>
<gene>
    <name evidence="5" type="ORF">SYNPS1DRAFT_20161</name>
</gene>
<feature type="transmembrane region" description="Helical" evidence="3">
    <location>
        <begin position="41"/>
        <end position="60"/>
    </location>
</feature>
<dbReference type="Gene3D" id="1.20.1250.20">
    <property type="entry name" value="MFS general substrate transporter like domains"/>
    <property type="match status" value="2"/>
</dbReference>
<feature type="transmembrane region" description="Helical" evidence="3">
    <location>
        <begin position="133"/>
        <end position="155"/>
    </location>
</feature>
<keyword evidence="6" id="KW-1185">Reference proteome</keyword>
<feature type="transmembrane region" description="Helical" evidence="3">
    <location>
        <begin position="381"/>
        <end position="406"/>
    </location>
</feature>
<comment type="subcellular location">
    <subcellularLocation>
        <location evidence="1">Membrane</location>
        <topology evidence="1">Multi-pass membrane protein</topology>
    </subcellularLocation>
</comment>
<evidence type="ECO:0000259" key="4">
    <source>
        <dbReference type="PROSITE" id="PS50850"/>
    </source>
</evidence>
<comment type="similarity">
    <text evidence="2">Belongs to the major facilitator superfamily. Monocarboxylate porter (TC 2.A.1.13) family.</text>
</comment>
<feature type="transmembrane region" description="Helical" evidence="3">
    <location>
        <begin position="291"/>
        <end position="309"/>
    </location>
</feature>
<dbReference type="OrthoDB" id="410267at2759"/>
<dbReference type="GO" id="GO:0022857">
    <property type="term" value="F:transmembrane transporter activity"/>
    <property type="evidence" value="ECO:0007669"/>
    <property type="project" value="InterPro"/>
</dbReference>
<feature type="transmembrane region" description="Helical" evidence="3">
    <location>
        <begin position="167"/>
        <end position="187"/>
    </location>
</feature>
<dbReference type="InterPro" id="IPR050327">
    <property type="entry name" value="Proton-linked_MCT"/>
</dbReference>
<keyword evidence="3" id="KW-0812">Transmembrane</keyword>
<protein>
    <submittedName>
        <fullName evidence="5">Oxalate/formate antiporter</fullName>
    </submittedName>
</protein>
<evidence type="ECO:0000256" key="3">
    <source>
        <dbReference type="SAM" id="Phobius"/>
    </source>
</evidence>
<evidence type="ECO:0000313" key="5">
    <source>
        <dbReference type="EMBL" id="RKP22370.1"/>
    </source>
</evidence>
<dbReference type="AlphaFoldDB" id="A0A4P9YU50"/>
<feature type="transmembrane region" description="Helical" evidence="3">
    <location>
        <begin position="107"/>
        <end position="127"/>
    </location>
</feature>
<dbReference type="Pfam" id="PF07690">
    <property type="entry name" value="MFS_1"/>
    <property type="match status" value="1"/>
</dbReference>
<feature type="transmembrane region" description="Helical" evidence="3">
    <location>
        <begin position="199"/>
        <end position="219"/>
    </location>
</feature>
<dbReference type="PROSITE" id="PS50850">
    <property type="entry name" value="MFS"/>
    <property type="match status" value="1"/>
</dbReference>
<organism evidence="5 6">
    <name type="scientific">Syncephalis pseudoplumigaleata</name>
    <dbReference type="NCBI Taxonomy" id="1712513"/>
    <lineage>
        <taxon>Eukaryota</taxon>
        <taxon>Fungi</taxon>
        <taxon>Fungi incertae sedis</taxon>
        <taxon>Zoopagomycota</taxon>
        <taxon>Zoopagomycotina</taxon>
        <taxon>Zoopagomycetes</taxon>
        <taxon>Zoopagales</taxon>
        <taxon>Piptocephalidaceae</taxon>
        <taxon>Syncephalis</taxon>
    </lineage>
</organism>
<evidence type="ECO:0000256" key="2">
    <source>
        <dbReference type="ARBA" id="ARBA00006727"/>
    </source>
</evidence>
<evidence type="ECO:0000313" key="6">
    <source>
        <dbReference type="Proteomes" id="UP000278143"/>
    </source>
</evidence>
<keyword evidence="3" id="KW-0472">Membrane</keyword>
<dbReference type="InterPro" id="IPR036259">
    <property type="entry name" value="MFS_trans_sf"/>
</dbReference>
<feature type="transmembrane region" description="Helical" evidence="3">
    <location>
        <begin position="329"/>
        <end position="349"/>
    </location>
</feature>
<name>A0A4P9YU50_9FUNG</name>
<evidence type="ECO:0000256" key="1">
    <source>
        <dbReference type="ARBA" id="ARBA00004141"/>
    </source>
</evidence>
<dbReference type="PANTHER" id="PTHR11360:SF317">
    <property type="entry name" value="MAJOR FACILITATOR SUPERFAMILY (MFS) PROFILE DOMAIN-CONTAINING PROTEIN-RELATED"/>
    <property type="match status" value="1"/>
</dbReference>
<dbReference type="InterPro" id="IPR011701">
    <property type="entry name" value="MFS"/>
</dbReference>
<feature type="transmembrane region" description="Helical" evidence="3">
    <location>
        <begin position="80"/>
        <end position="100"/>
    </location>
</feature>
<dbReference type="SUPFAM" id="SSF103473">
    <property type="entry name" value="MFS general substrate transporter"/>
    <property type="match status" value="1"/>
</dbReference>
<keyword evidence="3" id="KW-1133">Transmembrane helix</keyword>
<feature type="transmembrane region" description="Helical" evidence="3">
    <location>
        <begin position="418"/>
        <end position="442"/>
    </location>
</feature>
<dbReference type="CDD" id="cd17353">
    <property type="entry name" value="MFS_OFA_like"/>
    <property type="match status" value="1"/>
</dbReference>
<feature type="transmembrane region" description="Helical" evidence="3">
    <location>
        <begin position="356"/>
        <end position="375"/>
    </location>
</feature>
<sequence length="536" mass="58686">MNIVLRLIKRHYSGNELKRSDAQIERERTYFCGVPFNRWSLFPAAVLTQFCCGSLYAWSVFNKPIDTIINGDPNADKAPITFYIAVGCFGLSSAIMGPWLERNGPRMGVLLGSTLFFLGNLLAALAIHVKHMWLVYVGYGLVAGFGLGLSYISPVSALQKWFPDHRGMASGFAVCGFGAGSIAIAKIPGPLSKAAGLPLTFVILGACYFVCMVFSAYILRIPPPDYAVKGVNSEGEKADQPVASAPVMKEQPSGAPAAGHYHAVDINEPKPSEPPTRIKLTLIESLTSREFLILYVVFFANSVFGLVAISRLNDMIVNYFGKDADTASTIVSINGGVNLFGRLAFATVSDVFTRKICYVIMLSLQVIGLILLPIFTTHQVYPAFLVVIFIITACYGGGFGVIPAFLTDMFGSKNIGACHGVILTAWAIAGVAGGLIFTRVYQDQLISHGGTHTVNDPYSTNINVYWILAICIVGWIFILFSRTTVRDRLFPEAKGEIMRIRLFGRILRVSKSQGIQYLSKAEEDRIWREYWASKSS</sequence>
<dbReference type="EMBL" id="KZ992195">
    <property type="protein sequence ID" value="RKP22370.1"/>
    <property type="molecule type" value="Genomic_DNA"/>
</dbReference>
<feature type="domain" description="Major facilitator superfamily (MFS) profile" evidence="4">
    <location>
        <begin position="37"/>
        <end position="486"/>
    </location>
</feature>
<feature type="transmembrane region" description="Helical" evidence="3">
    <location>
        <begin position="462"/>
        <end position="480"/>
    </location>
</feature>
<dbReference type="InterPro" id="IPR020846">
    <property type="entry name" value="MFS_dom"/>
</dbReference>
<dbReference type="PANTHER" id="PTHR11360">
    <property type="entry name" value="MONOCARBOXYLATE TRANSPORTER"/>
    <property type="match status" value="1"/>
</dbReference>
<reference evidence="6" key="1">
    <citation type="journal article" date="2018" name="Nat. Microbiol.">
        <title>Leveraging single-cell genomics to expand the fungal tree of life.</title>
        <authorList>
            <person name="Ahrendt S.R."/>
            <person name="Quandt C.A."/>
            <person name="Ciobanu D."/>
            <person name="Clum A."/>
            <person name="Salamov A."/>
            <person name="Andreopoulos B."/>
            <person name="Cheng J.F."/>
            <person name="Woyke T."/>
            <person name="Pelin A."/>
            <person name="Henrissat B."/>
            <person name="Reynolds N.K."/>
            <person name="Benny G.L."/>
            <person name="Smith M.E."/>
            <person name="James T.Y."/>
            <person name="Grigoriev I.V."/>
        </authorList>
    </citation>
    <scope>NUCLEOTIDE SEQUENCE [LARGE SCALE GENOMIC DNA]</scope>
    <source>
        <strain evidence="6">Benny S71-1</strain>
    </source>
</reference>
<dbReference type="Proteomes" id="UP000278143">
    <property type="component" value="Unassembled WGS sequence"/>
</dbReference>
<dbReference type="GO" id="GO:0016020">
    <property type="term" value="C:membrane"/>
    <property type="evidence" value="ECO:0007669"/>
    <property type="project" value="UniProtKB-SubCell"/>
</dbReference>
<proteinExistence type="inferred from homology"/>